<accession>A0AAV9GEU1</accession>
<dbReference type="Pfam" id="PF00106">
    <property type="entry name" value="adh_short"/>
    <property type="match status" value="1"/>
</dbReference>
<dbReference type="PANTHER" id="PTHR43157">
    <property type="entry name" value="PHOSPHATIDYLINOSITOL-GLYCAN BIOSYNTHESIS CLASS F PROTEIN-RELATED"/>
    <property type="match status" value="1"/>
</dbReference>
<dbReference type="SUPFAM" id="SSF51735">
    <property type="entry name" value="NAD(P)-binding Rossmann-fold domains"/>
    <property type="match status" value="1"/>
</dbReference>
<dbReference type="PRINTS" id="PR00081">
    <property type="entry name" value="GDHRDH"/>
</dbReference>
<dbReference type="AlphaFoldDB" id="A0AAV9GEU1"/>
<keyword evidence="1" id="KW-0560">Oxidoreductase</keyword>
<dbReference type="Proteomes" id="UP001321760">
    <property type="component" value="Unassembled WGS sequence"/>
</dbReference>
<protein>
    <submittedName>
        <fullName evidence="2">Uncharacterized protein</fullName>
    </submittedName>
</protein>
<dbReference type="Gene3D" id="3.40.50.720">
    <property type="entry name" value="NAD(P)-binding Rossmann-like Domain"/>
    <property type="match status" value="1"/>
</dbReference>
<keyword evidence="3" id="KW-1185">Reference proteome</keyword>
<comment type="caution">
    <text evidence="2">The sequence shown here is derived from an EMBL/GenBank/DDBJ whole genome shotgun (WGS) entry which is preliminary data.</text>
</comment>
<dbReference type="PANTHER" id="PTHR43157:SF31">
    <property type="entry name" value="PHOSPHATIDYLINOSITOL-GLYCAN BIOSYNTHESIS CLASS F PROTEIN"/>
    <property type="match status" value="1"/>
</dbReference>
<evidence type="ECO:0000256" key="1">
    <source>
        <dbReference type="ARBA" id="ARBA00023002"/>
    </source>
</evidence>
<sequence length="330" mass="36865">MTNTRILREYLHGQLINKIPYPSHPFTSQTILVTGSNTGMGLEAARHFVRLDAAKVILAVRSLEKGRKAAEDIAASTGRKGVVEVWELDLASYASVMKLVERIRTLERLDVIVANAGVFLFEFEEAEESERTVTVNVVSSMLLVMGALPKMRETAERVGRAGRVVFTGSFTHWMTKFTERKEKDVLAALDDRKKAKMGERYYVSKLIQLFVARELASELDRSDKKGRVAVSVANPGFCKTEIMRHGSALFEIYMKGMRKAMALTAEEGGRTLVLPASADESSNGQYFDYGKVGKPSDFVLSEEGMQTQKKMWGELTARLERIQPGIMQNL</sequence>
<evidence type="ECO:0000313" key="3">
    <source>
        <dbReference type="Proteomes" id="UP001321760"/>
    </source>
</evidence>
<dbReference type="InterPro" id="IPR036291">
    <property type="entry name" value="NAD(P)-bd_dom_sf"/>
</dbReference>
<evidence type="ECO:0000313" key="2">
    <source>
        <dbReference type="EMBL" id="KAK4447011.1"/>
    </source>
</evidence>
<reference evidence="2" key="1">
    <citation type="journal article" date="2023" name="Mol. Phylogenet. Evol.">
        <title>Genome-scale phylogeny and comparative genomics of the fungal order Sordariales.</title>
        <authorList>
            <person name="Hensen N."/>
            <person name="Bonometti L."/>
            <person name="Westerberg I."/>
            <person name="Brannstrom I.O."/>
            <person name="Guillou S."/>
            <person name="Cros-Aarteil S."/>
            <person name="Calhoun S."/>
            <person name="Haridas S."/>
            <person name="Kuo A."/>
            <person name="Mondo S."/>
            <person name="Pangilinan J."/>
            <person name="Riley R."/>
            <person name="LaButti K."/>
            <person name="Andreopoulos B."/>
            <person name="Lipzen A."/>
            <person name="Chen C."/>
            <person name="Yan M."/>
            <person name="Daum C."/>
            <person name="Ng V."/>
            <person name="Clum A."/>
            <person name="Steindorff A."/>
            <person name="Ohm R.A."/>
            <person name="Martin F."/>
            <person name="Silar P."/>
            <person name="Natvig D.O."/>
            <person name="Lalanne C."/>
            <person name="Gautier V."/>
            <person name="Ament-Velasquez S.L."/>
            <person name="Kruys A."/>
            <person name="Hutchinson M.I."/>
            <person name="Powell A.J."/>
            <person name="Barry K."/>
            <person name="Miller A.N."/>
            <person name="Grigoriev I.V."/>
            <person name="Debuchy R."/>
            <person name="Gladieux P."/>
            <person name="Hiltunen Thoren M."/>
            <person name="Johannesson H."/>
        </authorList>
    </citation>
    <scope>NUCLEOTIDE SEQUENCE</scope>
    <source>
        <strain evidence="2">PSN243</strain>
    </source>
</reference>
<gene>
    <name evidence="2" type="ORF">QBC34DRAFT_468810</name>
</gene>
<reference evidence="2" key="2">
    <citation type="submission" date="2023-05" db="EMBL/GenBank/DDBJ databases">
        <authorList>
            <consortium name="Lawrence Berkeley National Laboratory"/>
            <person name="Steindorff A."/>
            <person name="Hensen N."/>
            <person name="Bonometti L."/>
            <person name="Westerberg I."/>
            <person name="Brannstrom I.O."/>
            <person name="Guillou S."/>
            <person name="Cros-Aarteil S."/>
            <person name="Calhoun S."/>
            <person name="Haridas S."/>
            <person name="Kuo A."/>
            <person name="Mondo S."/>
            <person name="Pangilinan J."/>
            <person name="Riley R."/>
            <person name="Labutti K."/>
            <person name="Andreopoulos B."/>
            <person name="Lipzen A."/>
            <person name="Chen C."/>
            <person name="Yanf M."/>
            <person name="Daum C."/>
            <person name="Ng V."/>
            <person name="Clum A."/>
            <person name="Ohm R."/>
            <person name="Martin F."/>
            <person name="Silar P."/>
            <person name="Natvig D."/>
            <person name="Lalanne C."/>
            <person name="Gautier V."/>
            <person name="Ament-Velasquez S.L."/>
            <person name="Kruys A."/>
            <person name="Hutchinson M.I."/>
            <person name="Powell A.J."/>
            <person name="Barry K."/>
            <person name="Miller A.N."/>
            <person name="Grigoriev I.V."/>
            <person name="Debuchy R."/>
            <person name="Gladieux P."/>
            <person name="Thoren M.H."/>
            <person name="Johannesson H."/>
        </authorList>
    </citation>
    <scope>NUCLEOTIDE SEQUENCE</scope>
    <source>
        <strain evidence="2">PSN243</strain>
    </source>
</reference>
<dbReference type="EMBL" id="MU865953">
    <property type="protein sequence ID" value="KAK4447011.1"/>
    <property type="molecule type" value="Genomic_DNA"/>
</dbReference>
<name>A0AAV9GEU1_9PEZI</name>
<dbReference type="GO" id="GO:0016491">
    <property type="term" value="F:oxidoreductase activity"/>
    <property type="evidence" value="ECO:0007669"/>
    <property type="project" value="UniProtKB-KW"/>
</dbReference>
<organism evidence="2 3">
    <name type="scientific">Podospora aff. communis PSN243</name>
    <dbReference type="NCBI Taxonomy" id="3040156"/>
    <lineage>
        <taxon>Eukaryota</taxon>
        <taxon>Fungi</taxon>
        <taxon>Dikarya</taxon>
        <taxon>Ascomycota</taxon>
        <taxon>Pezizomycotina</taxon>
        <taxon>Sordariomycetes</taxon>
        <taxon>Sordariomycetidae</taxon>
        <taxon>Sordariales</taxon>
        <taxon>Podosporaceae</taxon>
        <taxon>Podospora</taxon>
    </lineage>
</organism>
<proteinExistence type="predicted"/>
<dbReference type="InterPro" id="IPR002347">
    <property type="entry name" value="SDR_fam"/>
</dbReference>